<proteinExistence type="predicted"/>
<sequence>MASISFGCLFCIALILPSSSGCYGRSVVEEHQLHHQDQAIHKQHVESGDKRLLHYPKVKLGSSLRQAPGGPNPIHHGGPGGGNGGGGAEHQLHYQDQAVHKRHPLSGDKRLLHYPKVELDFSLIQTPGGPNPIHNRG</sequence>
<evidence type="ECO:0000256" key="2">
    <source>
        <dbReference type="SAM" id="SignalP"/>
    </source>
</evidence>
<keyword evidence="4" id="KW-1185">Reference proteome</keyword>
<dbReference type="AlphaFoldDB" id="A0A540NF73"/>
<keyword evidence="2" id="KW-0732">Signal</keyword>
<gene>
    <name evidence="3" type="ORF">C1H46_004636</name>
</gene>
<feature type="signal peptide" evidence="2">
    <location>
        <begin position="1"/>
        <end position="21"/>
    </location>
</feature>
<evidence type="ECO:0000313" key="4">
    <source>
        <dbReference type="Proteomes" id="UP000315295"/>
    </source>
</evidence>
<evidence type="ECO:0000256" key="1">
    <source>
        <dbReference type="SAM" id="MobiDB-lite"/>
    </source>
</evidence>
<comment type="caution">
    <text evidence="3">The sequence shown here is derived from an EMBL/GenBank/DDBJ whole genome shotgun (WGS) entry which is preliminary data.</text>
</comment>
<organism evidence="3 4">
    <name type="scientific">Malus baccata</name>
    <name type="common">Siberian crab apple</name>
    <name type="synonym">Pyrus baccata</name>
    <dbReference type="NCBI Taxonomy" id="106549"/>
    <lineage>
        <taxon>Eukaryota</taxon>
        <taxon>Viridiplantae</taxon>
        <taxon>Streptophyta</taxon>
        <taxon>Embryophyta</taxon>
        <taxon>Tracheophyta</taxon>
        <taxon>Spermatophyta</taxon>
        <taxon>Magnoliopsida</taxon>
        <taxon>eudicotyledons</taxon>
        <taxon>Gunneridae</taxon>
        <taxon>Pentapetalae</taxon>
        <taxon>rosids</taxon>
        <taxon>fabids</taxon>
        <taxon>Rosales</taxon>
        <taxon>Rosaceae</taxon>
        <taxon>Amygdaloideae</taxon>
        <taxon>Maleae</taxon>
        <taxon>Malus</taxon>
    </lineage>
</organism>
<evidence type="ECO:0008006" key="5">
    <source>
        <dbReference type="Google" id="ProtNLM"/>
    </source>
</evidence>
<name>A0A540NF73_MALBA</name>
<protein>
    <recommendedName>
        <fullName evidence="5">CLAVATA3/ESR-like protein</fullName>
    </recommendedName>
</protein>
<reference evidence="3 4" key="1">
    <citation type="journal article" date="2019" name="G3 (Bethesda)">
        <title>Sequencing of a Wild Apple (Malus baccata) Genome Unravels the Differences Between Cultivated and Wild Apple Species Regarding Disease Resistance and Cold Tolerance.</title>
        <authorList>
            <person name="Chen X."/>
        </authorList>
    </citation>
    <scope>NUCLEOTIDE SEQUENCE [LARGE SCALE GENOMIC DNA]</scope>
    <source>
        <strain evidence="4">cv. Shandingzi</strain>
        <tissue evidence="3">Leaves</tissue>
    </source>
</reference>
<feature type="region of interest" description="Disordered" evidence="1">
    <location>
        <begin position="61"/>
        <end position="106"/>
    </location>
</feature>
<feature type="chain" id="PRO_5022182064" description="CLAVATA3/ESR-like protein" evidence="2">
    <location>
        <begin position="22"/>
        <end position="137"/>
    </location>
</feature>
<dbReference type="Proteomes" id="UP000315295">
    <property type="component" value="Unassembled WGS sequence"/>
</dbReference>
<accession>A0A540NF73</accession>
<evidence type="ECO:0000313" key="3">
    <source>
        <dbReference type="EMBL" id="TQE09679.1"/>
    </source>
</evidence>
<dbReference type="EMBL" id="VIEB01000053">
    <property type="protein sequence ID" value="TQE09679.1"/>
    <property type="molecule type" value="Genomic_DNA"/>
</dbReference>
<feature type="compositionally biased region" description="Gly residues" evidence="1">
    <location>
        <begin position="77"/>
        <end position="88"/>
    </location>
</feature>